<dbReference type="AlphaFoldDB" id="A8G225"/>
<dbReference type="EMBL" id="CP000825">
    <property type="protein sequence ID" value="ABV49656.1"/>
    <property type="molecule type" value="Genomic_DNA"/>
</dbReference>
<dbReference type="OrthoDB" id="542384at2"/>
<evidence type="ECO:0000313" key="2">
    <source>
        <dbReference type="Proteomes" id="UP000002014"/>
    </source>
</evidence>
<reference evidence="1 2" key="1">
    <citation type="journal article" date="2007" name="PLoS Genet.">
        <title>Patterns and implications of gene gain and loss in the evolution of Prochlorococcus.</title>
        <authorList>
            <person name="Kettler G.C."/>
            <person name="Martiny A.C."/>
            <person name="Huang K."/>
            <person name="Zucker J."/>
            <person name="Coleman M.L."/>
            <person name="Rodrigue S."/>
            <person name="Chen F."/>
            <person name="Lapidus A."/>
            <person name="Ferriera S."/>
            <person name="Johnson J."/>
            <person name="Steglich C."/>
            <person name="Church G.M."/>
            <person name="Richardson P."/>
            <person name="Chisholm S.W."/>
        </authorList>
    </citation>
    <scope>NUCLEOTIDE SEQUENCE [LARGE SCALE GENOMIC DNA]</scope>
    <source>
        <strain evidence="1 2">MIT 9215</strain>
    </source>
</reference>
<dbReference type="PROSITE" id="PS51257">
    <property type="entry name" value="PROKAR_LIPOPROTEIN"/>
    <property type="match status" value="1"/>
</dbReference>
<proteinExistence type="predicted"/>
<organism evidence="1 2">
    <name type="scientific">Prochlorococcus marinus (strain MIT 9215)</name>
    <dbReference type="NCBI Taxonomy" id="93060"/>
    <lineage>
        <taxon>Bacteria</taxon>
        <taxon>Bacillati</taxon>
        <taxon>Cyanobacteriota</taxon>
        <taxon>Cyanophyceae</taxon>
        <taxon>Synechococcales</taxon>
        <taxon>Prochlorococcaceae</taxon>
        <taxon>Prochlorococcus</taxon>
    </lineage>
</organism>
<gene>
    <name evidence="1" type="ordered locus">P9215_00371</name>
</gene>
<protein>
    <submittedName>
        <fullName evidence="1">Uncharacterized protein</fullName>
    </submittedName>
</protein>
<sequence>MYERTMKALQRLNYIFIIFFLIGGCKAPENKVTENENSIEIIVSCGDDSNLERYINEGWTIKQEYSEEKVCSWTTVAASKDCNLEKDKGCKIVKPDKIGEEKFYLLEK</sequence>
<evidence type="ECO:0000313" key="1">
    <source>
        <dbReference type="EMBL" id="ABV49656.1"/>
    </source>
</evidence>
<dbReference type="RefSeq" id="WP_012006841.1">
    <property type="nucleotide sequence ID" value="NC_009840.1"/>
</dbReference>
<dbReference type="STRING" id="93060.P9215_00371"/>
<dbReference type="Proteomes" id="UP000002014">
    <property type="component" value="Chromosome"/>
</dbReference>
<name>A8G225_PROM2</name>
<accession>A8G225</accession>
<dbReference type="KEGG" id="pmh:P9215_00371"/>
<dbReference type="HOGENOM" id="CLU_2094670_0_0_3"/>